<sequence>MRVAYNSNLHFVPPNPDQELNVLLVLGLAASTFLVGITVLWLFARRTEYTIVQFLLDRTAFILLRFLWRTKAPNELPLSQDQGAVIIANHRSSVDPFFIHLAAKRRVRWFVAREFFGNWFFGWFLHETGAIPTRRGGIDNVSVREAVKLLHEGKWVGVLPEGRINTSDQFMMPVRPGAALLARKANVPILPVYIEGAPYHKTVTSPFFMSAHVSITVGKLIYPSEFQSDQAMIVAAVKAIAQLAGHSDYEPTLAGKNWKPTPEELAQNQPPPEDEPSA</sequence>
<evidence type="ECO:0000313" key="8">
    <source>
        <dbReference type="Proteomes" id="UP000240009"/>
    </source>
</evidence>
<dbReference type="EMBL" id="PUIA01000051">
    <property type="protein sequence ID" value="PQO28034.1"/>
    <property type="molecule type" value="Genomic_DNA"/>
</dbReference>
<evidence type="ECO:0000259" key="6">
    <source>
        <dbReference type="SMART" id="SM00563"/>
    </source>
</evidence>
<keyword evidence="3" id="KW-0012">Acyltransferase</keyword>
<dbReference type="AlphaFoldDB" id="A0A2S8F7Y1"/>
<dbReference type="RefSeq" id="WP_105355667.1">
    <property type="nucleotide sequence ID" value="NZ_PUIA01000051.1"/>
</dbReference>
<dbReference type="Proteomes" id="UP000240009">
    <property type="component" value="Unassembled WGS sequence"/>
</dbReference>
<evidence type="ECO:0000256" key="4">
    <source>
        <dbReference type="SAM" id="MobiDB-lite"/>
    </source>
</evidence>
<evidence type="ECO:0000256" key="5">
    <source>
        <dbReference type="SAM" id="Phobius"/>
    </source>
</evidence>
<dbReference type="Pfam" id="PF01553">
    <property type="entry name" value="Acyltransferase"/>
    <property type="match status" value="1"/>
</dbReference>
<dbReference type="GO" id="GO:0006654">
    <property type="term" value="P:phosphatidic acid biosynthetic process"/>
    <property type="evidence" value="ECO:0007669"/>
    <property type="project" value="TreeGrafter"/>
</dbReference>
<evidence type="ECO:0000256" key="1">
    <source>
        <dbReference type="ARBA" id="ARBA00005189"/>
    </source>
</evidence>
<dbReference type="SMART" id="SM00563">
    <property type="entry name" value="PlsC"/>
    <property type="match status" value="1"/>
</dbReference>
<feature type="transmembrane region" description="Helical" evidence="5">
    <location>
        <begin position="20"/>
        <end position="44"/>
    </location>
</feature>
<keyword evidence="5" id="KW-0472">Membrane</keyword>
<keyword evidence="5" id="KW-0812">Transmembrane</keyword>
<name>A0A2S8F7Y1_9BACT</name>
<dbReference type="SUPFAM" id="SSF69593">
    <property type="entry name" value="Glycerol-3-phosphate (1)-acyltransferase"/>
    <property type="match status" value="1"/>
</dbReference>
<dbReference type="CDD" id="cd07989">
    <property type="entry name" value="LPLAT_AGPAT-like"/>
    <property type="match status" value="1"/>
</dbReference>
<evidence type="ECO:0000256" key="3">
    <source>
        <dbReference type="ARBA" id="ARBA00023315"/>
    </source>
</evidence>
<keyword evidence="2" id="KW-0808">Transferase</keyword>
<dbReference type="PANTHER" id="PTHR10434:SF40">
    <property type="entry name" value="1-ACYL-SN-GLYCEROL-3-PHOSPHATE ACYLTRANSFERASE"/>
    <property type="match status" value="1"/>
</dbReference>
<protein>
    <recommendedName>
        <fullName evidence="6">Phospholipid/glycerol acyltransferase domain-containing protein</fullName>
    </recommendedName>
</protein>
<comment type="pathway">
    <text evidence="1">Lipid metabolism.</text>
</comment>
<dbReference type="GO" id="GO:0003841">
    <property type="term" value="F:1-acylglycerol-3-phosphate O-acyltransferase activity"/>
    <property type="evidence" value="ECO:0007669"/>
    <property type="project" value="TreeGrafter"/>
</dbReference>
<accession>A0A2S8F7Y1</accession>
<proteinExistence type="predicted"/>
<comment type="caution">
    <text evidence="7">The sequence shown here is derived from an EMBL/GenBank/DDBJ whole genome shotgun (WGS) entry which is preliminary data.</text>
</comment>
<keyword evidence="5" id="KW-1133">Transmembrane helix</keyword>
<feature type="region of interest" description="Disordered" evidence="4">
    <location>
        <begin position="251"/>
        <end position="278"/>
    </location>
</feature>
<organism evidence="7 8">
    <name type="scientific">Blastopirellula marina</name>
    <dbReference type="NCBI Taxonomy" id="124"/>
    <lineage>
        <taxon>Bacteria</taxon>
        <taxon>Pseudomonadati</taxon>
        <taxon>Planctomycetota</taxon>
        <taxon>Planctomycetia</taxon>
        <taxon>Pirellulales</taxon>
        <taxon>Pirellulaceae</taxon>
        <taxon>Blastopirellula</taxon>
    </lineage>
</organism>
<gene>
    <name evidence="7" type="ORF">C5Y96_16805</name>
</gene>
<evidence type="ECO:0000313" key="7">
    <source>
        <dbReference type="EMBL" id="PQO28034.1"/>
    </source>
</evidence>
<feature type="domain" description="Phospholipid/glycerol acyltransferase" evidence="6">
    <location>
        <begin position="84"/>
        <end position="197"/>
    </location>
</feature>
<reference evidence="7 8" key="1">
    <citation type="submission" date="2018-02" db="EMBL/GenBank/DDBJ databases">
        <title>Comparative genomes isolates from brazilian mangrove.</title>
        <authorList>
            <person name="Araujo J.E."/>
            <person name="Taketani R.G."/>
            <person name="Silva M.C.P."/>
            <person name="Loureco M.V."/>
            <person name="Andreote F.D."/>
        </authorList>
    </citation>
    <scope>NUCLEOTIDE SEQUENCE [LARGE SCALE GENOMIC DNA]</scope>
    <source>
        <strain evidence="7 8">HEX-2 MGV</strain>
    </source>
</reference>
<dbReference type="InterPro" id="IPR002123">
    <property type="entry name" value="Plipid/glycerol_acylTrfase"/>
</dbReference>
<dbReference type="PANTHER" id="PTHR10434">
    <property type="entry name" value="1-ACYL-SN-GLYCEROL-3-PHOSPHATE ACYLTRANSFERASE"/>
    <property type="match status" value="1"/>
</dbReference>
<evidence type="ECO:0000256" key="2">
    <source>
        <dbReference type="ARBA" id="ARBA00022679"/>
    </source>
</evidence>